<accession>A0A964XKR8</accession>
<dbReference type="Proteomes" id="UP000598297">
    <property type="component" value="Unassembled WGS sequence"/>
</dbReference>
<name>A0A964XKR8_9ACTN</name>
<dbReference type="AlphaFoldDB" id="A0A964XKR8"/>
<organism evidence="1 2">
    <name type="scientific">Streptomyces boluensis</name>
    <dbReference type="NCBI Taxonomy" id="1775135"/>
    <lineage>
        <taxon>Bacteria</taxon>
        <taxon>Bacillati</taxon>
        <taxon>Actinomycetota</taxon>
        <taxon>Actinomycetes</taxon>
        <taxon>Kitasatosporales</taxon>
        <taxon>Streptomycetaceae</taxon>
        <taxon>Streptomyces</taxon>
    </lineage>
</organism>
<gene>
    <name evidence="1" type="ORF">GUY60_05960</name>
</gene>
<proteinExistence type="predicted"/>
<protein>
    <recommendedName>
        <fullName evidence="3">Monooxygenase</fullName>
    </recommendedName>
</protein>
<evidence type="ECO:0008006" key="3">
    <source>
        <dbReference type="Google" id="ProtNLM"/>
    </source>
</evidence>
<evidence type="ECO:0000313" key="1">
    <source>
        <dbReference type="EMBL" id="NBE50977.1"/>
    </source>
</evidence>
<evidence type="ECO:0000313" key="2">
    <source>
        <dbReference type="Proteomes" id="UP000598297"/>
    </source>
</evidence>
<keyword evidence="2" id="KW-1185">Reference proteome</keyword>
<dbReference type="EMBL" id="JAAAHS010000025">
    <property type="protein sequence ID" value="NBE50977.1"/>
    <property type="molecule type" value="Genomic_DNA"/>
</dbReference>
<sequence>MKLLRSPWTPGPDHGRDGPVLVSVTDFRFDRFMDLPGIHRAARRLANGWPELEGAYGMWLWARPAARHCGAVAVWRDEAALHRFIAWPPHIEIMRAYRGRGALTSTTWRSDAFDPTETWARARTGLLA</sequence>
<dbReference type="OrthoDB" id="4550602at2"/>
<reference evidence="1" key="1">
    <citation type="submission" date="2020-01" db="EMBL/GenBank/DDBJ databases">
        <title>Whole-genome analyses of novel actinobacteria.</title>
        <authorList>
            <person name="Sahin N."/>
        </authorList>
    </citation>
    <scope>NUCLEOTIDE SEQUENCE</scope>
    <source>
        <strain evidence="1">YC537</strain>
    </source>
</reference>
<comment type="caution">
    <text evidence="1">The sequence shown here is derived from an EMBL/GenBank/DDBJ whole genome shotgun (WGS) entry which is preliminary data.</text>
</comment>